<dbReference type="GO" id="GO:0005085">
    <property type="term" value="F:guanyl-nucleotide exchange factor activity"/>
    <property type="evidence" value="ECO:0007669"/>
    <property type="project" value="UniProtKB-KW"/>
</dbReference>
<feature type="domain" description="DH" evidence="2">
    <location>
        <begin position="1"/>
        <end position="118"/>
    </location>
</feature>
<dbReference type="Gene3D" id="1.20.900.10">
    <property type="entry name" value="Dbl homology (DH) domain"/>
    <property type="match status" value="1"/>
</dbReference>
<dbReference type="InterPro" id="IPR035899">
    <property type="entry name" value="DBL_dom_sf"/>
</dbReference>
<dbReference type="InterPro" id="IPR051336">
    <property type="entry name" value="RhoGEF_Guanine_NuclExch_SF"/>
</dbReference>
<organism evidence="3">
    <name type="scientific">Gongylonema pulchrum</name>
    <dbReference type="NCBI Taxonomy" id="637853"/>
    <lineage>
        <taxon>Eukaryota</taxon>
        <taxon>Metazoa</taxon>
        <taxon>Ecdysozoa</taxon>
        <taxon>Nematoda</taxon>
        <taxon>Chromadorea</taxon>
        <taxon>Rhabditida</taxon>
        <taxon>Spirurina</taxon>
        <taxon>Spiruromorpha</taxon>
        <taxon>Spiruroidea</taxon>
        <taxon>Gongylonematidae</taxon>
        <taxon>Gongylonema</taxon>
    </lineage>
</organism>
<sequence length="118" mass="13799">LLRSEEEFVNELRAVVEIYVKALDDPSIAEEVKAKKDELALNLKQLHNFHANVMLKGLQYYSDDPGKVGQTFTRLERDFDLHIQFHHNLPHVKELIAQKPFRDFFQVCKTAGMNLIEY</sequence>
<proteinExistence type="predicted"/>
<reference evidence="3" key="1">
    <citation type="submission" date="2016-06" db="UniProtKB">
        <authorList>
            <consortium name="WormBaseParasite"/>
        </authorList>
    </citation>
    <scope>IDENTIFICATION</scope>
</reference>
<dbReference type="GO" id="GO:0005737">
    <property type="term" value="C:cytoplasm"/>
    <property type="evidence" value="ECO:0007669"/>
    <property type="project" value="TreeGrafter"/>
</dbReference>
<dbReference type="InterPro" id="IPR000219">
    <property type="entry name" value="DH_dom"/>
</dbReference>
<evidence type="ECO:0000256" key="1">
    <source>
        <dbReference type="ARBA" id="ARBA00022658"/>
    </source>
</evidence>
<protein>
    <submittedName>
        <fullName evidence="3">DH domain-containing protein</fullName>
    </submittedName>
</protein>
<dbReference type="Pfam" id="PF00621">
    <property type="entry name" value="RhoGEF"/>
    <property type="match status" value="1"/>
</dbReference>
<dbReference type="PANTHER" id="PTHR22826">
    <property type="entry name" value="RHO GUANINE EXCHANGE FACTOR-RELATED"/>
    <property type="match status" value="1"/>
</dbReference>
<name>A0A183D116_9BILA</name>
<evidence type="ECO:0000313" key="3">
    <source>
        <dbReference type="WBParaSite" id="GPUH_0000241201-mRNA-1"/>
    </source>
</evidence>
<dbReference type="SUPFAM" id="SSF48065">
    <property type="entry name" value="DBL homology domain (DH-domain)"/>
    <property type="match status" value="1"/>
</dbReference>
<keyword evidence="1" id="KW-0344">Guanine-nucleotide releasing factor</keyword>
<accession>A0A183D116</accession>
<dbReference type="WBParaSite" id="GPUH_0000241201-mRNA-1">
    <property type="protein sequence ID" value="GPUH_0000241201-mRNA-1"/>
    <property type="gene ID" value="GPUH_0000241201"/>
</dbReference>
<dbReference type="AlphaFoldDB" id="A0A183D116"/>
<evidence type="ECO:0000259" key="2">
    <source>
        <dbReference type="PROSITE" id="PS50010"/>
    </source>
</evidence>
<dbReference type="PROSITE" id="PS50010">
    <property type="entry name" value="DH_2"/>
    <property type="match status" value="1"/>
</dbReference>